<dbReference type="GO" id="GO:0030170">
    <property type="term" value="F:pyridoxal phosphate binding"/>
    <property type="evidence" value="ECO:0007669"/>
    <property type="project" value="UniProtKB-UniRule"/>
</dbReference>
<dbReference type="Pfam" id="PF00266">
    <property type="entry name" value="Aminotran_5"/>
    <property type="match status" value="1"/>
</dbReference>
<proteinExistence type="inferred from homology"/>
<organism evidence="10 11">
    <name type="scientific">Corallococcus carmarthensis</name>
    <dbReference type="NCBI Taxonomy" id="2316728"/>
    <lineage>
        <taxon>Bacteria</taxon>
        <taxon>Pseudomonadati</taxon>
        <taxon>Myxococcota</taxon>
        <taxon>Myxococcia</taxon>
        <taxon>Myxococcales</taxon>
        <taxon>Cystobacterineae</taxon>
        <taxon>Myxococcaceae</taxon>
        <taxon>Corallococcus</taxon>
    </lineage>
</organism>
<dbReference type="PIRSF" id="PIRSF005572">
    <property type="entry name" value="NifS"/>
    <property type="match status" value="1"/>
</dbReference>
<comment type="caution">
    <text evidence="10">The sequence shown here is derived from an EMBL/GenBank/DDBJ whole genome shotgun (WGS) entry which is preliminary data.</text>
</comment>
<evidence type="ECO:0000256" key="2">
    <source>
        <dbReference type="ARBA" id="ARBA00002824"/>
    </source>
</evidence>
<protein>
    <recommendedName>
        <fullName evidence="8">Cysteine desulfurase</fullName>
        <ecNumber evidence="8">2.8.1.7</ecNumber>
    </recommendedName>
</protein>
<dbReference type="Gene3D" id="3.40.640.10">
    <property type="entry name" value="Type I PLP-dependent aspartate aminotransferase-like (Major domain)"/>
    <property type="match status" value="1"/>
</dbReference>
<dbReference type="InterPro" id="IPR000192">
    <property type="entry name" value="Aminotrans_V_dom"/>
</dbReference>
<comment type="cofactor">
    <cofactor evidence="1 7">
        <name>pyridoxal 5'-phosphate</name>
        <dbReference type="ChEBI" id="CHEBI:597326"/>
    </cofactor>
</comment>
<dbReference type="EMBL" id="RAWE01000212">
    <property type="protein sequence ID" value="RKG96471.1"/>
    <property type="molecule type" value="Genomic_DNA"/>
</dbReference>
<dbReference type="EC" id="2.8.1.7" evidence="8"/>
<evidence type="ECO:0000259" key="9">
    <source>
        <dbReference type="Pfam" id="PF00266"/>
    </source>
</evidence>
<dbReference type="InterPro" id="IPR015421">
    <property type="entry name" value="PyrdxlP-dep_Trfase_major"/>
</dbReference>
<dbReference type="PANTHER" id="PTHR43586:SF8">
    <property type="entry name" value="CYSTEINE DESULFURASE 1, CHLOROPLASTIC"/>
    <property type="match status" value="1"/>
</dbReference>
<name>A0A3A8K1T7_9BACT</name>
<evidence type="ECO:0000256" key="7">
    <source>
        <dbReference type="RuleBase" id="RU004504"/>
    </source>
</evidence>
<evidence type="ECO:0000256" key="4">
    <source>
        <dbReference type="ARBA" id="ARBA00022679"/>
    </source>
</evidence>
<dbReference type="CDD" id="cd06453">
    <property type="entry name" value="SufS_like"/>
    <property type="match status" value="1"/>
</dbReference>
<dbReference type="InterPro" id="IPR015422">
    <property type="entry name" value="PyrdxlP-dep_Trfase_small"/>
</dbReference>
<evidence type="ECO:0000256" key="5">
    <source>
        <dbReference type="ARBA" id="ARBA00022898"/>
    </source>
</evidence>
<evidence type="ECO:0000256" key="6">
    <source>
        <dbReference type="ARBA" id="ARBA00050776"/>
    </source>
</evidence>
<reference evidence="11" key="1">
    <citation type="submission" date="2018-09" db="EMBL/GenBank/DDBJ databases">
        <authorList>
            <person name="Livingstone P.G."/>
            <person name="Whitworth D.E."/>
        </authorList>
    </citation>
    <scope>NUCLEOTIDE SEQUENCE [LARGE SCALE GENOMIC DNA]</scope>
    <source>
        <strain evidence="11">CA043D</strain>
    </source>
</reference>
<dbReference type="RefSeq" id="WP_120607052.1">
    <property type="nucleotide sequence ID" value="NZ_RAWE01000212.1"/>
</dbReference>
<dbReference type="OrthoDB" id="9808002at2"/>
<evidence type="ECO:0000313" key="11">
    <source>
        <dbReference type="Proteomes" id="UP000268313"/>
    </source>
</evidence>
<dbReference type="InterPro" id="IPR010970">
    <property type="entry name" value="Cys_dSase_SufS"/>
</dbReference>
<evidence type="ECO:0000313" key="10">
    <source>
        <dbReference type="EMBL" id="RKG96471.1"/>
    </source>
</evidence>
<dbReference type="AlphaFoldDB" id="A0A3A8K1T7"/>
<dbReference type="PANTHER" id="PTHR43586">
    <property type="entry name" value="CYSTEINE DESULFURASE"/>
    <property type="match status" value="1"/>
</dbReference>
<comment type="similarity">
    <text evidence="3 8">Belongs to the class-V pyridoxal-phosphate-dependent aminotransferase family. Csd subfamily.</text>
</comment>
<keyword evidence="4 8" id="KW-0808">Transferase</keyword>
<sequence>MSGPGFDLARVRADFPILRQEVRGRPLVYLDSAATGQKPQAVLDALTRYYTHDNANVHRGVHILSERATQAFEDARETVRRFIHAKDVREVIFVRGTTEAINLVAATYGRKHVGPGDEVLISAMEHHSNIVPWQMVCDAAGAKLRVIPVDERGELRMDTVDALLTEKTRLLAITHVSNALGSVNPIKELVAKAHARNIPVLVDGAQSVTHFQVDVQDLDCDFYAFSGHKLFGPTGIGVLYGKLSMLEPLPPYQGGGDMILSVTMEKTVYNRVPHRFEAGTPDMAGAVGLAAAIRYLEAVGMENVSQHDQWLLAYATQALESVPGLKLVGTAPRKTGVLSFTMEDVHPHDVGTILDQEGICIRTGHHCAQPLMQRFGVAATARASLALYNTTEDVDALVKGLHKVKEVFA</sequence>
<dbReference type="InterPro" id="IPR015424">
    <property type="entry name" value="PyrdxlP-dep_Trfase"/>
</dbReference>
<dbReference type="InterPro" id="IPR020578">
    <property type="entry name" value="Aminotrans_V_PyrdxlP_BS"/>
</dbReference>
<dbReference type="InterPro" id="IPR016454">
    <property type="entry name" value="Cysteine_dSase"/>
</dbReference>
<evidence type="ECO:0000256" key="1">
    <source>
        <dbReference type="ARBA" id="ARBA00001933"/>
    </source>
</evidence>
<keyword evidence="11" id="KW-1185">Reference proteome</keyword>
<evidence type="ECO:0000256" key="8">
    <source>
        <dbReference type="RuleBase" id="RU004506"/>
    </source>
</evidence>
<evidence type="ECO:0000256" key="3">
    <source>
        <dbReference type="ARBA" id="ARBA00010447"/>
    </source>
</evidence>
<gene>
    <name evidence="10" type="ORF">D7X32_35955</name>
</gene>
<dbReference type="Gene3D" id="3.90.1150.10">
    <property type="entry name" value="Aspartate Aminotransferase, domain 1"/>
    <property type="match status" value="1"/>
</dbReference>
<comment type="function">
    <text evidence="2 8">Catalyzes the removal of elemental sulfur and selenium atoms from L-cysteine, L-cystine, L-selenocysteine, and L-selenocystine to produce L-alanine.</text>
</comment>
<dbReference type="GO" id="GO:0031071">
    <property type="term" value="F:cysteine desulfurase activity"/>
    <property type="evidence" value="ECO:0007669"/>
    <property type="project" value="UniProtKB-UniRule"/>
</dbReference>
<keyword evidence="5 8" id="KW-0663">Pyridoxal phosphate</keyword>
<dbReference type="GO" id="GO:0006534">
    <property type="term" value="P:cysteine metabolic process"/>
    <property type="evidence" value="ECO:0007669"/>
    <property type="project" value="UniProtKB-UniRule"/>
</dbReference>
<dbReference type="SUPFAM" id="SSF53383">
    <property type="entry name" value="PLP-dependent transferases"/>
    <property type="match status" value="1"/>
</dbReference>
<comment type="catalytic activity">
    <reaction evidence="6 8">
        <text>(sulfur carrier)-H + L-cysteine = (sulfur carrier)-SH + L-alanine</text>
        <dbReference type="Rhea" id="RHEA:43892"/>
        <dbReference type="Rhea" id="RHEA-COMP:14737"/>
        <dbReference type="Rhea" id="RHEA-COMP:14739"/>
        <dbReference type="ChEBI" id="CHEBI:29917"/>
        <dbReference type="ChEBI" id="CHEBI:35235"/>
        <dbReference type="ChEBI" id="CHEBI:57972"/>
        <dbReference type="ChEBI" id="CHEBI:64428"/>
        <dbReference type="EC" id="2.8.1.7"/>
    </reaction>
</comment>
<feature type="domain" description="Aminotransferase class V" evidence="9">
    <location>
        <begin position="28"/>
        <end position="397"/>
    </location>
</feature>
<dbReference type="NCBIfam" id="TIGR01979">
    <property type="entry name" value="sufS"/>
    <property type="match status" value="1"/>
</dbReference>
<dbReference type="PROSITE" id="PS00595">
    <property type="entry name" value="AA_TRANSFER_CLASS_5"/>
    <property type="match status" value="1"/>
</dbReference>
<accession>A0A3A8K1T7</accession>
<dbReference type="Proteomes" id="UP000268313">
    <property type="component" value="Unassembled WGS sequence"/>
</dbReference>